<dbReference type="InterPro" id="IPR011114">
    <property type="entry name" value="RuvA_C"/>
</dbReference>
<dbReference type="Pfam" id="PF14520">
    <property type="entry name" value="HHH_5"/>
    <property type="match status" value="1"/>
</dbReference>
<evidence type="ECO:0000256" key="4">
    <source>
        <dbReference type="ARBA" id="ARBA00023172"/>
    </source>
</evidence>
<evidence type="ECO:0000313" key="8">
    <source>
        <dbReference type="EMBL" id="PQL90801.1"/>
    </source>
</evidence>
<evidence type="ECO:0000256" key="1">
    <source>
        <dbReference type="ARBA" id="ARBA00022490"/>
    </source>
</evidence>
<evidence type="ECO:0000256" key="3">
    <source>
        <dbReference type="ARBA" id="ARBA00023125"/>
    </source>
</evidence>
<feature type="region of interest" description="Domain III" evidence="6">
    <location>
        <begin position="145"/>
        <end position="194"/>
    </location>
</feature>
<proteinExistence type="inferred from homology"/>
<evidence type="ECO:0000256" key="5">
    <source>
        <dbReference type="ARBA" id="ARBA00023204"/>
    </source>
</evidence>
<dbReference type="GO" id="GO:0009379">
    <property type="term" value="C:Holliday junction helicase complex"/>
    <property type="evidence" value="ECO:0007669"/>
    <property type="project" value="InterPro"/>
</dbReference>
<comment type="caution">
    <text evidence="6">Lacks conserved residue(s) required for the propagation of feature annotation.</text>
</comment>
<dbReference type="GO" id="GO:0005737">
    <property type="term" value="C:cytoplasm"/>
    <property type="evidence" value="ECO:0007669"/>
    <property type="project" value="UniProtKB-SubCell"/>
</dbReference>
<dbReference type="SMART" id="SM00278">
    <property type="entry name" value="HhH1"/>
    <property type="match status" value="3"/>
</dbReference>
<dbReference type="InterPro" id="IPR003583">
    <property type="entry name" value="Hlx-hairpin-Hlx_DNA-bd_motif"/>
</dbReference>
<dbReference type="SUPFAM" id="SSF46929">
    <property type="entry name" value="DNA helicase RuvA subunit, C-terminal domain"/>
    <property type="match status" value="1"/>
</dbReference>
<feature type="domain" description="Helix-hairpin-helix DNA-binding motif class 1" evidence="7">
    <location>
        <begin position="107"/>
        <end position="126"/>
    </location>
</feature>
<evidence type="ECO:0000256" key="2">
    <source>
        <dbReference type="ARBA" id="ARBA00022763"/>
    </source>
</evidence>
<comment type="subcellular location">
    <subcellularLocation>
        <location evidence="6">Cytoplasm</location>
    </subcellularLocation>
</comment>
<dbReference type="InterPro" id="IPR013849">
    <property type="entry name" value="DNA_helicase_Holl-junc_RuvA_I"/>
</dbReference>
<gene>
    <name evidence="6" type="primary">ruvA</name>
    <name evidence="8" type="ORF">C4S77_10125</name>
</gene>
<dbReference type="CDD" id="cd14332">
    <property type="entry name" value="UBA_RuvA_C"/>
    <property type="match status" value="1"/>
</dbReference>
<feature type="domain" description="Helix-hairpin-helix DNA-binding motif class 1" evidence="7">
    <location>
        <begin position="72"/>
        <end position="91"/>
    </location>
</feature>
<evidence type="ECO:0000313" key="9">
    <source>
        <dbReference type="Proteomes" id="UP000238042"/>
    </source>
</evidence>
<dbReference type="InterPro" id="IPR012340">
    <property type="entry name" value="NA-bd_OB-fold"/>
</dbReference>
<protein>
    <recommendedName>
        <fullName evidence="6">Holliday junction branch migration complex subunit RuvA</fullName>
    </recommendedName>
</protein>
<dbReference type="OrthoDB" id="5293449at2"/>
<dbReference type="GO" id="GO:0005524">
    <property type="term" value="F:ATP binding"/>
    <property type="evidence" value="ECO:0007669"/>
    <property type="project" value="InterPro"/>
</dbReference>
<organism evidence="8 9">
    <name type="scientific">Apibacter adventoris</name>
    <dbReference type="NCBI Taxonomy" id="1679466"/>
    <lineage>
        <taxon>Bacteria</taxon>
        <taxon>Pseudomonadati</taxon>
        <taxon>Bacteroidota</taxon>
        <taxon>Flavobacteriia</taxon>
        <taxon>Flavobacteriales</taxon>
        <taxon>Weeksellaceae</taxon>
        <taxon>Apibacter</taxon>
    </lineage>
</organism>
<comment type="domain">
    <text evidence="6">Has three domains with a flexible linker between the domains II and III and assumes an 'L' shape. Domain III is highly mobile and contacts RuvB.</text>
</comment>
<dbReference type="InterPro" id="IPR010994">
    <property type="entry name" value="RuvA_2-like"/>
</dbReference>
<keyword evidence="2 6" id="KW-0227">DNA damage</keyword>
<dbReference type="SUPFAM" id="SSF50249">
    <property type="entry name" value="Nucleic acid-binding proteins"/>
    <property type="match status" value="1"/>
</dbReference>
<dbReference type="Pfam" id="PF07499">
    <property type="entry name" value="RuvA_C"/>
    <property type="match status" value="1"/>
</dbReference>
<keyword evidence="5 6" id="KW-0234">DNA repair</keyword>
<comment type="function">
    <text evidence="6">The RuvA-RuvB-RuvC complex processes Holliday junction (HJ) DNA during genetic recombination and DNA repair, while the RuvA-RuvB complex plays an important role in the rescue of blocked DNA replication forks via replication fork reversal (RFR). RuvA specifically binds to HJ cruciform DNA, conferring on it an open structure. The RuvB hexamer acts as an ATP-dependent pump, pulling dsDNA into and through the RuvAB complex. HJ branch migration allows RuvC to scan DNA until it finds its consensus sequence, where it cleaves and resolves the cruciform DNA.</text>
</comment>
<dbReference type="SUPFAM" id="SSF47781">
    <property type="entry name" value="RuvA domain 2-like"/>
    <property type="match status" value="1"/>
</dbReference>
<keyword evidence="3 6" id="KW-0238">DNA-binding</keyword>
<comment type="subunit">
    <text evidence="6">Homotetramer. Forms an RuvA(8)-RuvB(12)-Holliday junction (HJ) complex. HJ DNA is sandwiched between 2 RuvA tetramers; dsDNA enters through RuvA and exits via RuvB. An RuvB hexamer assembles on each DNA strand where it exits the tetramer. Each RuvB hexamer is contacted by two RuvA subunits (via domain III) on 2 adjacent RuvB subunits; this complex drives branch migration. In the full resolvosome a probable DNA-RuvA(4)-RuvB(12)-RuvC(2) complex forms which resolves the HJ.</text>
</comment>
<dbReference type="InterPro" id="IPR000085">
    <property type="entry name" value="RuvA"/>
</dbReference>
<dbReference type="RefSeq" id="WP_105247440.1">
    <property type="nucleotide sequence ID" value="NZ_PSZM01000045.1"/>
</dbReference>
<evidence type="ECO:0000256" key="6">
    <source>
        <dbReference type="HAMAP-Rule" id="MF_00031"/>
    </source>
</evidence>
<dbReference type="GO" id="GO:0048476">
    <property type="term" value="C:Holliday junction resolvase complex"/>
    <property type="evidence" value="ECO:0007669"/>
    <property type="project" value="UniProtKB-UniRule"/>
</dbReference>
<keyword evidence="9" id="KW-1185">Reference proteome</keyword>
<sequence length="194" mass="21531">MINHLSGIIFEISPSSVVIECNGVGYFATISIQTYTDIQKLKQTLLFVQEIIREDAHLLFGFSTKVERNLFNFLISVNGVGPASAIMMLSSMSVSEILSAIQNGDNVSLQKIKGIGAKTAQRIIIDLRDKLITSFNISEILDENLNNKNKNEALRALEVLGISKKITEKIVDKILDSNPEIEVELIVKEVLKKL</sequence>
<dbReference type="GO" id="GO:0000400">
    <property type="term" value="F:four-way junction DNA binding"/>
    <property type="evidence" value="ECO:0007669"/>
    <property type="project" value="UniProtKB-UniRule"/>
</dbReference>
<evidence type="ECO:0000259" key="7">
    <source>
        <dbReference type="SMART" id="SM00278"/>
    </source>
</evidence>
<dbReference type="EMBL" id="PSZM01000045">
    <property type="protein sequence ID" value="PQL90801.1"/>
    <property type="molecule type" value="Genomic_DNA"/>
</dbReference>
<dbReference type="Pfam" id="PF01330">
    <property type="entry name" value="RuvA_N"/>
    <property type="match status" value="1"/>
</dbReference>
<dbReference type="InterPro" id="IPR036267">
    <property type="entry name" value="RuvA_C_sf"/>
</dbReference>
<comment type="similarity">
    <text evidence="6">Belongs to the RuvA family.</text>
</comment>
<keyword evidence="4 6" id="KW-0233">DNA recombination</keyword>
<dbReference type="Proteomes" id="UP000238042">
    <property type="component" value="Unassembled WGS sequence"/>
</dbReference>
<accession>A0A2S8A8B2</accession>
<comment type="caution">
    <text evidence="8">The sequence shown here is derived from an EMBL/GenBank/DDBJ whole genome shotgun (WGS) entry which is preliminary data.</text>
</comment>
<dbReference type="GO" id="GO:0006281">
    <property type="term" value="P:DNA repair"/>
    <property type="evidence" value="ECO:0007669"/>
    <property type="project" value="UniProtKB-UniRule"/>
</dbReference>
<dbReference type="Gene3D" id="2.40.50.140">
    <property type="entry name" value="Nucleic acid-binding proteins"/>
    <property type="match status" value="1"/>
</dbReference>
<dbReference type="HAMAP" id="MF_00031">
    <property type="entry name" value="DNA_HJ_migration_RuvA"/>
    <property type="match status" value="1"/>
</dbReference>
<dbReference type="AlphaFoldDB" id="A0A2S8A8B2"/>
<reference evidence="8 9" key="1">
    <citation type="submission" date="2018-02" db="EMBL/GenBank/DDBJ databases">
        <title>Genome sequences of Apibacter spp., gut symbionts of Asian honey bees.</title>
        <authorList>
            <person name="Kwong W.K."/>
            <person name="Steele M.I."/>
            <person name="Moran N.A."/>
        </authorList>
    </citation>
    <scope>NUCLEOTIDE SEQUENCE [LARGE SCALE GENOMIC DNA]</scope>
    <source>
        <strain evidence="9">wkB301</strain>
    </source>
</reference>
<dbReference type="NCBIfam" id="TIGR00084">
    <property type="entry name" value="ruvA"/>
    <property type="match status" value="1"/>
</dbReference>
<feature type="domain" description="Helix-hairpin-helix DNA-binding motif class 1" evidence="7">
    <location>
        <begin position="154"/>
        <end position="173"/>
    </location>
</feature>
<dbReference type="Gene3D" id="1.10.150.20">
    <property type="entry name" value="5' to 3' exonuclease, C-terminal subdomain"/>
    <property type="match status" value="1"/>
</dbReference>
<dbReference type="GO" id="GO:0009378">
    <property type="term" value="F:four-way junction helicase activity"/>
    <property type="evidence" value="ECO:0007669"/>
    <property type="project" value="InterPro"/>
</dbReference>
<keyword evidence="1 6" id="KW-0963">Cytoplasm</keyword>
<dbReference type="Gene3D" id="1.10.8.10">
    <property type="entry name" value="DNA helicase RuvA subunit, C-terminal domain"/>
    <property type="match status" value="1"/>
</dbReference>
<name>A0A2S8A8B2_9FLAO</name>
<dbReference type="GO" id="GO:0006310">
    <property type="term" value="P:DNA recombination"/>
    <property type="evidence" value="ECO:0007669"/>
    <property type="project" value="UniProtKB-UniRule"/>
</dbReference>